<feature type="region of interest" description="Disordered" evidence="1">
    <location>
        <begin position="109"/>
        <end position="196"/>
    </location>
</feature>
<evidence type="ECO:0000259" key="2">
    <source>
        <dbReference type="Pfam" id="PF24355"/>
    </source>
</evidence>
<comment type="caution">
    <text evidence="3">The sequence shown here is derived from an EMBL/GenBank/DDBJ whole genome shotgun (WGS) entry which is preliminary data.</text>
</comment>
<dbReference type="Pfam" id="PF24355">
    <property type="entry name" value="DUF7514"/>
    <property type="match status" value="1"/>
</dbReference>
<feature type="compositionally biased region" description="Basic and acidic residues" evidence="1">
    <location>
        <begin position="181"/>
        <end position="196"/>
    </location>
</feature>
<feature type="compositionally biased region" description="Pro residues" evidence="1">
    <location>
        <begin position="148"/>
        <end position="157"/>
    </location>
</feature>
<protein>
    <recommendedName>
        <fullName evidence="2">DUF7514 domain-containing protein</fullName>
    </recommendedName>
</protein>
<feature type="compositionally biased region" description="Polar residues" evidence="1">
    <location>
        <begin position="592"/>
        <end position="603"/>
    </location>
</feature>
<organism evidence="3 4">
    <name type="scientific">Ophiocordyceps unilateralis</name>
    <name type="common">Zombie-ant fungus</name>
    <name type="synonym">Torrubia unilateralis</name>
    <dbReference type="NCBI Taxonomy" id="268505"/>
    <lineage>
        <taxon>Eukaryota</taxon>
        <taxon>Fungi</taxon>
        <taxon>Dikarya</taxon>
        <taxon>Ascomycota</taxon>
        <taxon>Pezizomycotina</taxon>
        <taxon>Sordariomycetes</taxon>
        <taxon>Hypocreomycetidae</taxon>
        <taxon>Hypocreales</taxon>
        <taxon>Ophiocordycipitaceae</taxon>
        <taxon>Ophiocordyceps</taxon>
    </lineage>
</organism>
<dbReference type="STRING" id="268505.A0A2A9P429"/>
<dbReference type="OrthoDB" id="5413703at2759"/>
<dbReference type="Proteomes" id="UP000037136">
    <property type="component" value="Unassembled WGS sequence"/>
</dbReference>
<accession>A0A2A9P429</accession>
<evidence type="ECO:0000256" key="1">
    <source>
        <dbReference type="SAM" id="MobiDB-lite"/>
    </source>
</evidence>
<feature type="compositionally biased region" description="Low complexity" evidence="1">
    <location>
        <begin position="158"/>
        <end position="172"/>
    </location>
</feature>
<sequence>MASTSVMPTKKQVEDVVRDTNLGDLKQAWIDNIVDLVHSKFNSGTDSSDSSEPSSESSTPSDGPSTPDSDFGDTPDWIPKSARPFQATVEEDDDCASIKESCLDFLDDVKPCSNTSRRRPPQSGSKRPVLRPSTPYKEPFVKPKSSAPLPPRCPSPPLSSLGPPSVSSASDSPKLRPTVHFSERPPPKLNHRAEARPETTAKMAAAQELSVVDLQWGRLFTGNGEPTTRLRQVLRGLAGFVISELDPKNSLVLAPSKLQMFYKRFKLDVEHYPFQVIFDCDSRKLMHSLELLYQDLRCEYHLIQGESREKAYIPALTSDGFVNWMSVFIQVSPDSEARRLDSIMAALPIEAASDTPDGKPERLPKQLSRHLFPSRAHDKTRHRVATALMDWVEATGFSASRPPSWMANFRDMVSRSLSPKAADRGRREDRRDRETYIEVIEVPKNAQNKPSKSYHRIRDHRDEPSARPSGGKVLVEETSRSSRDASPRRHHRHHHQHHHRHHRHRDSSPRPSKHRHSEQEASRHGGTRDPRRSSGGGHSTTSHARGVQQTTPPSSRDGSPKPSLVRAENYAFFQGREAGPTYDDVLREAPPSSRTQRTARFAG</sequence>
<dbReference type="PANTHER" id="PTHR39611:SF1">
    <property type="entry name" value="HYDROXYPROLINE-RICH GLYCOPROTEIN DZ-HRGP"/>
    <property type="match status" value="1"/>
</dbReference>
<dbReference type="EMBL" id="LAZP02000831">
    <property type="protein sequence ID" value="PFH55623.1"/>
    <property type="molecule type" value="Genomic_DNA"/>
</dbReference>
<gene>
    <name evidence="3" type="ORF">XA68_17935</name>
</gene>
<keyword evidence="4" id="KW-1185">Reference proteome</keyword>
<evidence type="ECO:0000313" key="3">
    <source>
        <dbReference type="EMBL" id="PFH55623.1"/>
    </source>
</evidence>
<dbReference type="AlphaFoldDB" id="A0A2A9P429"/>
<feature type="region of interest" description="Disordered" evidence="1">
    <location>
        <begin position="1"/>
        <end position="24"/>
    </location>
</feature>
<feature type="compositionally biased region" description="Basic and acidic residues" evidence="1">
    <location>
        <begin position="421"/>
        <end position="436"/>
    </location>
</feature>
<feature type="domain" description="DUF7514" evidence="2">
    <location>
        <begin position="217"/>
        <end position="387"/>
    </location>
</feature>
<feature type="compositionally biased region" description="Basic and acidic residues" evidence="1">
    <location>
        <begin position="517"/>
        <end position="532"/>
    </location>
</feature>
<reference evidence="3 4" key="2">
    <citation type="journal article" date="2017" name="Sci. Rep.">
        <title>Ant-infecting Ophiocordyceps genomes reveal a high diversity of potential behavioral manipulation genes and a possible major role for enterotoxins.</title>
        <authorList>
            <person name="de Bekker C."/>
            <person name="Ohm R.A."/>
            <person name="Evans H.C."/>
            <person name="Brachmann A."/>
            <person name="Hughes D.P."/>
        </authorList>
    </citation>
    <scope>NUCLEOTIDE SEQUENCE [LARGE SCALE GENOMIC DNA]</scope>
    <source>
        <strain evidence="3 4">SC16a</strain>
    </source>
</reference>
<feature type="compositionally biased region" description="Low complexity" evidence="1">
    <location>
        <begin position="43"/>
        <end position="69"/>
    </location>
</feature>
<dbReference type="InterPro" id="IPR055936">
    <property type="entry name" value="DUF7514"/>
</dbReference>
<feature type="compositionally biased region" description="Polar residues" evidence="1">
    <location>
        <begin position="547"/>
        <end position="557"/>
    </location>
</feature>
<proteinExistence type="predicted"/>
<dbReference type="PANTHER" id="PTHR39611">
    <property type="entry name" value="HYDROXYPROLINE-RICH GLYCOPROTEIN DZ-HRGP-RELATED"/>
    <property type="match status" value="1"/>
</dbReference>
<feature type="region of interest" description="Disordered" evidence="1">
    <location>
        <begin position="417"/>
        <end position="603"/>
    </location>
</feature>
<feature type="compositionally biased region" description="Basic and acidic residues" evidence="1">
    <location>
        <begin position="474"/>
        <end position="487"/>
    </location>
</feature>
<feature type="compositionally biased region" description="Basic residues" evidence="1">
    <location>
        <begin position="488"/>
        <end position="516"/>
    </location>
</feature>
<name>A0A2A9P429_OPHUN</name>
<reference evidence="3 4" key="1">
    <citation type="journal article" date="2015" name="BMC Genomics">
        <title>Gene expression during zombie ant biting behavior reflects the complexity underlying fungal parasitic behavioral manipulation.</title>
        <authorList>
            <person name="de Bekker C."/>
            <person name="Ohm R.A."/>
            <person name="Loreto R.G."/>
            <person name="Sebastian A."/>
            <person name="Albert I."/>
            <person name="Merrow M."/>
            <person name="Brachmann A."/>
            <person name="Hughes D.P."/>
        </authorList>
    </citation>
    <scope>NUCLEOTIDE SEQUENCE [LARGE SCALE GENOMIC DNA]</scope>
    <source>
        <strain evidence="3 4">SC16a</strain>
    </source>
</reference>
<evidence type="ECO:0000313" key="4">
    <source>
        <dbReference type="Proteomes" id="UP000037136"/>
    </source>
</evidence>
<feature type="region of interest" description="Disordered" evidence="1">
    <location>
        <begin position="40"/>
        <end position="93"/>
    </location>
</feature>